<feature type="compositionally biased region" description="Polar residues" evidence="1">
    <location>
        <begin position="36"/>
        <end position="57"/>
    </location>
</feature>
<sequence length="244" mass="26031">MDSNRPQHPTYEDGLEVVTYESGLEVVHDKKLLDGKQQQPSYVNRPTTANTTPSTAWHSSVHSPSPSPVPDLVVESQQSRRWAGKHGGFICGIRRQTFLIIIAVIVVLAVAAIGIGLGVGLSQGGRDKSEPVTSTADATIACPQSNDDVFQASDTNRYFRVTCGVDYSSADGARDIETVEAASMAECIEACAQRDNCVGAGWGTTNDVSSCSLKSNLGEPSSSASWIFTQEVDPPGEGKKNTRK</sequence>
<feature type="region of interest" description="Disordered" evidence="1">
    <location>
        <begin position="216"/>
        <end position="244"/>
    </location>
</feature>
<evidence type="ECO:0000313" key="4">
    <source>
        <dbReference type="Proteomes" id="UP000813444"/>
    </source>
</evidence>
<keyword evidence="2" id="KW-0812">Transmembrane</keyword>
<feature type="region of interest" description="Disordered" evidence="1">
    <location>
        <begin position="35"/>
        <end position="72"/>
    </location>
</feature>
<keyword evidence="4" id="KW-1185">Reference proteome</keyword>
<evidence type="ECO:0008006" key="5">
    <source>
        <dbReference type="Google" id="ProtNLM"/>
    </source>
</evidence>
<dbReference type="EMBL" id="JAGPNK010000001">
    <property type="protein sequence ID" value="KAH7329228.1"/>
    <property type="molecule type" value="Genomic_DNA"/>
</dbReference>
<organism evidence="3 4">
    <name type="scientific">Stachybotrys elegans</name>
    <dbReference type="NCBI Taxonomy" id="80388"/>
    <lineage>
        <taxon>Eukaryota</taxon>
        <taxon>Fungi</taxon>
        <taxon>Dikarya</taxon>
        <taxon>Ascomycota</taxon>
        <taxon>Pezizomycotina</taxon>
        <taxon>Sordariomycetes</taxon>
        <taxon>Hypocreomycetidae</taxon>
        <taxon>Hypocreales</taxon>
        <taxon>Stachybotryaceae</taxon>
        <taxon>Stachybotrys</taxon>
    </lineage>
</organism>
<gene>
    <name evidence="3" type="ORF">B0I35DRAFT_404473</name>
</gene>
<reference evidence="3" key="1">
    <citation type="journal article" date="2021" name="Nat. Commun.">
        <title>Genetic determinants of endophytism in the Arabidopsis root mycobiome.</title>
        <authorList>
            <person name="Mesny F."/>
            <person name="Miyauchi S."/>
            <person name="Thiergart T."/>
            <person name="Pickel B."/>
            <person name="Atanasova L."/>
            <person name="Karlsson M."/>
            <person name="Huettel B."/>
            <person name="Barry K.W."/>
            <person name="Haridas S."/>
            <person name="Chen C."/>
            <person name="Bauer D."/>
            <person name="Andreopoulos W."/>
            <person name="Pangilinan J."/>
            <person name="LaButti K."/>
            <person name="Riley R."/>
            <person name="Lipzen A."/>
            <person name="Clum A."/>
            <person name="Drula E."/>
            <person name="Henrissat B."/>
            <person name="Kohler A."/>
            <person name="Grigoriev I.V."/>
            <person name="Martin F.M."/>
            <person name="Hacquard S."/>
        </authorList>
    </citation>
    <scope>NUCLEOTIDE SEQUENCE</scope>
    <source>
        <strain evidence="3">MPI-CAGE-CH-0235</strain>
    </source>
</reference>
<dbReference type="Proteomes" id="UP000813444">
    <property type="component" value="Unassembled WGS sequence"/>
</dbReference>
<comment type="caution">
    <text evidence="3">The sequence shown here is derived from an EMBL/GenBank/DDBJ whole genome shotgun (WGS) entry which is preliminary data.</text>
</comment>
<dbReference type="OrthoDB" id="3499003at2759"/>
<dbReference type="Gene3D" id="3.50.4.10">
    <property type="entry name" value="Hepatocyte Growth Factor"/>
    <property type="match status" value="1"/>
</dbReference>
<feature type="compositionally biased region" description="Polar residues" evidence="1">
    <location>
        <begin position="216"/>
        <end position="228"/>
    </location>
</feature>
<evidence type="ECO:0000256" key="1">
    <source>
        <dbReference type="SAM" id="MobiDB-lite"/>
    </source>
</evidence>
<evidence type="ECO:0000313" key="3">
    <source>
        <dbReference type="EMBL" id="KAH7329228.1"/>
    </source>
</evidence>
<evidence type="ECO:0000256" key="2">
    <source>
        <dbReference type="SAM" id="Phobius"/>
    </source>
</evidence>
<proteinExistence type="predicted"/>
<feature type="transmembrane region" description="Helical" evidence="2">
    <location>
        <begin position="98"/>
        <end position="121"/>
    </location>
</feature>
<keyword evidence="2" id="KW-0472">Membrane</keyword>
<keyword evidence="2" id="KW-1133">Transmembrane helix</keyword>
<name>A0A8K0T2Y8_9HYPO</name>
<dbReference type="AlphaFoldDB" id="A0A8K0T2Y8"/>
<accession>A0A8K0T2Y8</accession>
<protein>
    <recommendedName>
        <fullName evidence="5">Apple domain-containing protein</fullName>
    </recommendedName>
</protein>